<organism evidence="5 6">
    <name type="scientific">Compostibacter hankyongensis</name>
    <dbReference type="NCBI Taxonomy" id="1007089"/>
    <lineage>
        <taxon>Bacteria</taxon>
        <taxon>Pseudomonadati</taxon>
        <taxon>Bacteroidota</taxon>
        <taxon>Chitinophagia</taxon>
        <taxon>Chitinophagales</taxon>
        <taxon>Chitinophagaceae</taxon>
        <taxon>Compostibacter</taxon>
    </lineage>
</organism>
<sequence>MNEPMEKTLTLGFSPCPNDTFIFDALIHGKIDTEGLRFEAVLEDVETLNEWAFRDKLDITKLSFRALLDVLPGYRVLNAGSALGNGCGPLLIGRPDSPSDPAQIASAVIAIPGINTTANMLLSFAFPEAGNRVPMLFSEIEQAVLERKADLGLIIHESRFTYRQKGLVKIMDLGEYWEKQTGCPIPLGGIAIRRDLPHTLQQQVDRLIRQSVEYAFRRYPELAPFVRENAQEMEEDVMRQHIDLYVNDYTLDLGEKGRRAIYAMNAHLPGQAARRLQEANLFV</sequence>
<name>A0ABP8FGW2_9BACT</name>
<proteinExistence type="inferred from homology"/>
<dbReference type="Pfam" id="PF02621">
    <property type="entry name" value="VitK2_biosynth"/>
    <property type="match status" value="1"/>
</dbReference>
<dbReference type="CDD" id="cd13635">
    <property type="entry name" value="PBP2_Ttha1568_Mqnd"/>
    <property type="match status" value="1"/>
</dbReference>
<evidence type="ECO:0000256" key="2">
    <source>
        <dbReference type="ARBA" id="ARBA00022428"/>
    </source>
</evidence>
<comment type="caution">
    <text evidence="5">The sequence shown here is derived from an EMBL/GenBank/DDBJ whole genome shotgun (WGS) entry which is preliminary data.</text>
</comment>
<feature type="binding site" evidence="4">
    <location>
        <begin position="117"/>
        <end position="118"/>
    </location>
    <ligand>
        <name>substrate</name>
    </ligand>
</feature>
<feature type="binding site" evidence="4">
    <location>
        <begin position="61"/>
        <end position="63"/>
    </location>
    <ligand>
        <name>substrate</name>
    </ligand>
</feature>
<evidence type="ECO:0000313" key="6">
    <source>
        <dbReference type="Proteomes" id="UP001501207"/>
    </source>
</evidence>
<dbReference type="Proteomes" id="UP001501207">
    <property type="component" value="Unassembled WGS sequence"/>
</dbReference>
<dbReference type="PANTHER" id="PTHR37167:SF1">
    <property type="entry name" value="1,4-DIHYDROXY-6-NAPHTOATE SYNTHASE"/>
    <property type="match status" value="1"/>
</dbReference>
<evidence type="ECO:0000256" key="4">
    <source>
        <dbReference type="HAMAP-Rule" id="MF_00996"/>
    </source>
</evidence>
<comment type="pathway">
    <text evidence="1 4">Quinol/quinone metabolism; menaquinone biosynthesis.</text>
</comment>
<protein>
    <recommendedName>
        <fullName evidence="4">1,4-dihydroxy-6-naphtoate synthase</fullName>
        <ecNumber evidence="4">4.1.99.29</ecNumber>
    </recommendedName>
    <alternativeName>
        <fullName evidence="4">Menaquinone biosynthetic enzyme MqnD</fullName>
    </alternativeName>
</protein>
<dbReference type="HAMAP" id="MF_00996">
    <property type="entry name" value="MqnD"/>
    <property type="match status" value="1"/>
</dbReference>
<feature type="active site" description="Proton acceptor" evidence="4">
    <location>
        <position position="156"/>
    </location>
</feature>
<gene>
    <name evidence="4" type="primary">mqnD</name>
    <name evidence="5" type="ORF">GCM10023143_06990</name>
</gene>
<evidence type="ECO:0000313" key="5">
    <source>
        <dbReference type="EMBL" id="GAA4303500.1"/>
    </source>
</evidence>
<comment type="similarity">
    <text evidence="4">Belongs to the MqnA/MqnD family. MqnD subfamily.</text>
</comment>
<dbReference type="Gene3D" id="3.40.190.10">
    <property type="entry name" value="Periplasmic binding protein-like II"/>
    <property type="match status" value="2"/>
</dbReference>
<dbReference type="SUPFAM" id="SSF53850">
    <property type="entry name" value="Periplasmic binding protein-like II"/>
    <property type="match status" value="1"/>
</dbReference>
<accession>A0ABP8FGW2</accession>
<dbReference type="InterPro" id="IPR003773">
    <property type="entry name" value="Menaquinone_biosynth"/>
</dbReference>
<dbReference type="EC" id="4.1.99.29" evidence="4"/>
<evidence type="ECO:0000256" key="1">
    <source>
        <dbReference type="ARBA" id="ARBA00004863"/>
    </source>
</evidence>
<dbReference type="InterPro" id="IPR030869">
    <property type="entry name" value="MqnD"/>
</dbReference>
<dbReference type="EMBL" id="BAABFN010000001">
    <property type="protein sequence ID" value="GAA4303500.1"/>
    <property type="molecule type" value="Genomic_DNA"/>
</dbReference>
<keyword evidence="6" id="KW-1185">Reference proteome</keyword>
<comment type="function">
    <text evidence="4">Catalyzes the conversion of cyclic dehypoxanthine futalosine (cyclic DHFL) into 1,4-dihydroxy-6-naphthoate, a step in the biosynthesis of menaquinone (MK, vitamin K2).</text>
</comment>
<reference evidence="6" key="1">
    <citation type="journal article" date="2019" name="Int. J. Syst. Evol. Microbiol.">
        <title>The Global Catalogue of Microorganisms (GCM) 10K type strain sequencing project: providing services to taxonomists for standard genome sequencing and annotation.</title>
        <authorList>
            <consortium name="The Broad Institute Genomics Platform"/>
            <consortium name="The Broad Institute Genome Sequencing Center for Infectious Disease"/>
            <person name="Wu L."/>
            <person name="Ma J."/>
        </authorList>
    </citation>
    <scope>NUCLEOTIDE SEQUENCE [LARGE SCALE GENOMIC DNA]</scope>
    <source>
        <strain evidence="6">JCM 17664</strain>
    </source>
</reference>
<evidence type="ECO:0000256" key="3">
    <source>
        <dbReference type="ARBA" id="ARBA00023239"/>
    </source>
</evidence>
<keyword evidence="3 4" id="KW-0456">Lyase</keyword>
<comment type="catalytic activity">
    <reaction evidence="4">
        <text>cyclic dehypoxanthinylfutalosinate = 1,4-dihydroxy-6-naphthoate + dihydroxyacetone</text>
        <dbReference type="Rhea" id="RHEA:33087"/>
        <dbReference type="ChEBI" id="CHEBI:16016"/>
        <dbReference type="ChEBI" id="CHEBI:64254"/>
        <dbReference type="ChEBI" id="CHEBI:64270"/>
        <dbReference type="EC" id="4.1.99.29"/>
    </reaction>
</comment>
<dbReference type="PANTHER" id="PTHR37167">
    <property type="entry name" value="1,4-DIHYDROXY-6-NAPHTOATE SYNTHASE"/>
    <property type="match status" value="1"/>
</dbReference>
<keyword evidence="2 4" id="KW-0474">Menaquinone biosynthesis</keyword>